<organism evidence="4 5">
    <name type="scientific">Chlamydomonas schloesseri</name>
    <dbReference type="NCBI Taxonomy" id="2026947"/>
    <lineage>
        <taxon>Eukaryota</taxon>
        <taxon>Viridiplantae</taxon>
        <taxon>Chlorophyta</taxon>
        <taxon>core chlorophytes</taxon>
        <taxon>Chlorophyceae</taxon>
        <taxon>CS clade</taxon>
        <taxon>Chlamydomonadales</taxon>
        <taxon>Chlamydomonadaceae</taxon>
        <taxon>Chlamydomonas</taxon>
    </lineage>
</organism>
<dbReference type="AlphaFoldDB" id="A0A835WHM3"/>
<evidence type="ECO:0000313" key="4">
    <source>
        <dbReference type="EMBL" id="KAG2447702.1"/>
    </source>
</evidence>
<comment type="subcellular location">
    <subcellularLocation>
        <location evidence="1">Cytoplasm</location>
        <location evidence="1">Cytoskeleton</location>
        <location evidence="1">Cilium axoneme</location>
    </subcellularLocation>
</comment>
<dbReference type="InterPro" id="IPR025875">
    <property type="entry name" value="Leu-rich_rpt_4"/>
</dbReference>
<evidence type="ECO:0000256" key="2">
    <source>
        <dbReference type="ARBA" id="ARBA00022614"/>
    </source>
</evidence>
<dbReference type="GO" id="GO:0005930">
    <property type="term" value="C:axoneme"/>
    <property type="evidence" value="ECO:0007669"/>
    <property type="project" value="UniProtKB-SubCell"/>
</dbReference>
<proteinExistence type="predicted"/>
<dbReference type="PANTHER" id="PTHR45752:SF187">
    <property type="entry name" value="LEUCINE-RICH REPEAT AND IQ DOMAIN-CONTAINING PROTEIN 4"/>
    <property type="match status" value="1"/>
</dbReference>
<name>A0A835WHM3_9CHLO</name>
<dbReference type="InterPro" id="IPR050715">
    <property type="entry name" value="LRR-SigEffector_domain"/>
</dbReference>
<evidence type="ECO:0008006" key="6">
    <source>
        <dbReference type="Google" id="ProtNLM"/>
    </source>
</evidence>
<dbReference type="PANTHER" id="PTHR45752">
    <property type="entry name" value="LEUCINE-RICH REPEAT-CONTAINING"/>
    <property type="match status" value="1"/>
</dbReference>
<dbReference type="OrthoDB" id="1728874at2759"/>
<dbReference type="Gene3D" id="1.20.1280.50">
    <property type="match status" value="1"/>
</dbReference>
<dbReference type="Pfam" id="PF12799">
    <property type="entry name" value="LRR_4"/>
    <property type="match status" value="1"/>
</dbReference>
<dbReference type="EMBL" id="JAEHOD010000020">
    <property type="protein sequence ID" value="KAG2447702.1"/>
    <property type="molecule type" value="Genomic_DNA"/>
</dbReference>
<dbReference type="Proteomes" id="UP000613740">
    <property type="component" value="Unassembled WGS sequence"/>
</dbReference>
<reference evidence="4" key="1">
    <citation type="journal article" date="2020" name="bioRxiv">
        <title>Comparative genomics of Chlamydomonas.</title>
        <authorList>
            <person name="Craig R.J."/>
            <person name="Hasan A.R."/>
            <person name="Ness R.W."/>
            <person name="Keightley P.D."/>
        </authorList>
    </citation>
    <scope>NUCLEOTIDE SEQUENCE</scope>
    <source>
        <strain evidence="4">CCAP 11/173</strain>
    </source>
</reference>
<evidence type="ECO:0000313" key="5">
    <source>
        <dbReference type="Proteomes" id="UP000613740"/>
    </source>
</evidence>
<keyword evidence="3" id="KW-0677">Repeat</keyword>
<keyword evidence="2" id="KW-0433">Leucine-rich repeat</keyword>
<dbReference type="SUPFAM" id="SSF52047">
    <property type="entry name" value="RNI-like"/>
    <property type="match status" value="1"/>
</dbReference>
<gene>
    <name evidence="4" type="ORF">HYH02_007162</name>
</gene>
<dbReference type="Gene3D" id="3.80.10.10">
    <property type="entry name" value="Ribonuclease Inhibitor"/>
    <property type="match status" value="2"/>
</dbReference>
<sequence length="465" mass="51963">MAESPCALNKETGSCLDVLPDEILIQIFGQLAVVGNTWDEDDPLRLGALPYHQPDLELMPCTGLRGYPFLAQVCKKWRRLLSTPMAQKLVWRQVTVDFGHELVTAIHTPLRWSNQRPSPEEYDAAFQRTSISAAKVLGFLRSVGPVAQSLTLSNSEGYDGEEGDYVSLSDKHDFGPSHLGFAIAMLATTLTELRLYRCNDLVVPDQDLWGLLPLLPHLRSLAVEGLRSRVSVAAVAPLGDLRKLDTLVLSAAEFRTADWAVGLDGLPHCWSRLTGLTRLELRGHQQLLELPGWLPECLQRLRVLDLSSCGGLALWQLRHITQLEVLVLQHLHLAHALPTATETAALLASGGHPPWRSVPDLAPLGRRLRSLSLSNNRLGLLPEWLPKMTRLEHLDLSYNKELHIRAPLTGLAALPHLALLDFRHVHVVDKTPYWPEEKCVTMQHLTKLVNVLKRRQPQPRVLLDL</sequence>
<comment type="caution">
    <text evidence="4">The sequence shown here is derived from an EMBL/GenBank/DDBJ whole genome shotgun (WGS) entry which is preliminary data.</text>
</comment>
<accession>A0A835WHM3</accession>
<evidence type="ECO:0000256" key="3">
    <source>
        <dbReference type="ARBA" id="ARBA00022737"/>
    </source>
</evidence>
<evidence type="ECO:0000256" key="1">
    <source>
        <dbReference type="ARBA" id="ARBA00004430"/>
    </source>
</evidence>
<keyword evidence="5" id="KW-1185">Reference proteome</keyword>
<dbReference type="InterPro" id="IPR032675">
    <property type="entry name" value="LRR_dom_sf"/>
</dbReference>
<protein>
    <recommendedName>
        <fullName evidence="6">F-box domain-containing protein</fullName>
    </recommendedName>
</protein>